<name>A0AAV5REZ7_STABA</name>
<dbReference type="PANTHER" id="PTHR14359">
    <property type="entry name" value="HOMO-OLIGOMERIC FLAVIN CONTAINING CYS DECARBOXYLASE FAMILY"/>
    <property type="match status" value="1"/>
</dbReference>
<evidence type="ECO:0000313" key="5">
    <source>
        <dbReference type="EMBL" id="GMM49159.1"/>
    </source>
</evidence>
<comment type="similarity">
    <text evidence="2">Belongs to the HFCD (homooligomeric flavin containing Cys decarboxylase) superfamily.</text>
</comment>
<evidence type="ECO:0000256" key="2">
    <source>
        <dbReference type="ARBA" id="ARBA00038350"/>
    </source>
</evidence>
<feature type="domain" description="Flavoprotein" evidence="4">
    <location>
        <begin position="165"/>
        <end position="350"/>
    </location>
</feature>
<evidence type="ECO:0000256" key="1">
    <source>
        <dbReference type="ARBA" id="ARBA00022993"/>
    </source>
</evidence>
<dbReference type="InterPro" id="IPR003382">
    <property type="entry name" value="Flavoprotein"/>
</dbReference>
<accession>A0AAV5REZ7</accession>
<dbReference type="EMBL" id="BTGC01000001">
    <property type="protein sequence ID" value="GMM49159.1"/>
    <property type="molecule type" value="Genomic_DNA"/>
</dbReference>
<dbReference type="GO" id="GO:0010181">
    <property type="term" value="F:FMN binding"/>
    <property type="evidence" value="ECO:0007669"/>
    <property type="project" value="TreeGrafter"/>
</dbReference>
<feature type="compositionally biased region" description="Polar residues" evidence="3">
    <location>
        <begin position="42"/>
        <end position="68"/>
    </location>
</feature>
<feature type="region of interest" description="Disordered" evidence="3">
    <location>
        <begin position="92"/>
        <end position="113"/>
    </location>
</feature>
<reference evidence="5 6" key="1">
    <citation type="journal article" date="2023" name="Elife">
        <title>Identification of key yeast species and microbe-microbe interactions impacting larval growth of Drosophila in the wild.</title>
        <authorList>
            <person name="Mure A."/>
            <person name="Sugiura Y."/>
            <person name="Maeda R."/>
            <person name="Honda K."/>
            <person name="Sakurai N."/>
            <person name="Takahashi Y."/>
            <person name="Watada M."/>
            <person name="Katoh T."/>
            <person name="Gotoh A."/>
            <person name="Gotoh Y."/>
            <person name="Taniguchi I."/>
            <person name="Nakamura K."/>
            <person name="Hayashi T."/>
            <person name="Katayama T."/>
            <person name="Uemura T."/>
            <person name="Hattori Y."/>
        </authorList>
    </citation>
    <scope>NUCLEOTIDE SEQUENCE [LARGE SCALE GENOMIC DNA]</scope>
    <source>
        <strain evidence="5 6">SB-73</strain>
    </source>
</reference>
<evidence type="ECO:0000256" key="3">
    <source>
        <dbReference type="SAM" id="MobiDB-lite"/>
    </source>
</evidence>
<keyword evidence="6" id="KW-1185">Reference proteome</keyword>
<sequence length="370" mass="41274">MRPTSLGTPEVDVPKKSEKYDKPERIDGNLRNQSIRRPHVSRTPSLSNLSIHQSSLDTGPNTKNVSFSSDISGMTAKFEHNPPAVLRRVEAQSRQEYSPTPDGFRSQTPSTINSYVNTPSGTPPFGPVLHNPFACSGSISNIQLPPVPLAGQTSSINSNGIDDVHILLAVTGSVATIKLPLIVHKLKQLYRKRAVIQIVATKASTYFFDPSDLPKDIKVWYDRDEWRSRIPYRQGEGVSFMDHQLHIQLRRWADVLLVAPCSANTLAKLTHGICDNLLTSTFRVWNPEVPVLLAPAMNTHMYTNPVTKRHFDILKKEFPFVEVLKPVEKVLVCGDIGMGGMCEWTEIVQILVRKLGVPFEDDENEDSDSS</sequence>
<dbReference type="SUPFAM" id="SSF52507">
    <property type="entry name" value="Homo-oligomeric flavin-containing Cys decarboxylases, HFCD"/>
    <property type="match status" value="1"/>
</dbReference>
<evidence type="ECO:0000313" key="6">
    <source>
        <dbReference type="Proteomes" id="UP001362899"/>
    </source>
</evidence>
<organism evidence="5 6">
    <name type="scientific">Starmerella bacillaris</name>
    <name type="common">Yeast</name>
    <name type="synonym">Candida zemplinina</name>
    <dbReference type="NCBI Taxonomy" id="1247836"/>
    <lineage>
        <taxon>Eukaryota</taxon>
        <taxon>Fungi</taxon>
        <taxon>Dikarya</taxon>
        <taxon>Ascomycota</taxon>
        <taxon>Saccharomycotina</taxon>
        <taxon>Dipodascomycetes</taxon>
        <taxon>Dipodascales</taxon>
        <taxon>Trichomonascaceae</taxon>
        <taxon>Starmerella</taxon>
    </lineage>
</organism>
<evidence type="ECO:0000259" key="4">
    <source>
        <dbReference type="Pfam" id="PF02441"/>
    </source>
</evidence>
<protein>
    <submittedName>
        <fullName evidence="5">Phosphopantothenoylcysteine decarboxylase complex subunit</fullName>
    </submittedName>
</protein>
<feature type="region of interest" description="Disordered" evidence="3">
    <location>
        <begin position="1"/>
        <end position="68"/>
    </location>
</feature>
<gene>
    <name evidence="5" type="ORF">DASB73_001170</name>
</gene>
<dbReference type="Pfam" id="PF02441">
    <property type="entry name" value="Flavoprotein"/>
    <property type="match status" value="1"/>
</dbReference>
<dbReference type="Gene3D" id="3.40.50.1950">
    <property type="entry name" value="Flavin prenyltransferase-like"/>
    <property type="match status" value="1"/>
</dbReference>
<comment type="caution">
    <text evidence="5">The sequence shown here is derived from an EMBL/GenBank/DDBJ whole genome shotgun (WGS) entry which is preliminary data.</text>
</comment>
<dbReference type="Proteomes" id="UP001362899">
    <property type="component" value="Unassembled WGS sequence"/>
</dbReference>
<dbReference type="AlphaFoldDB" id="A0AAV5REZ7"/>
<proteinExistence type="inferred from homology"/>
<feature type="compositionally biased region" description="Basic and acidic residues" evidence="3">
    <location>
        <begin position="12"/>
        <end position="28"/>
    </location>
</feature>
<dbReference type="GO" id="GO:0004633">
    <property type="term" value="F:phosphopantothenoylcysteine decarboxylase activity"/>
    <property type="evidence" value="ECO:0007669"/>
    <property type="project" value="TreeGrafter"/>
</dbReference>
<dbReference type="InterPro" id="IPR036551">
    <property type="entry name" value="Flavin_trans-like"/>
</dbReference>
<dbReference type="GO" id="GO:0015937">
    <property type="term" value="P:coenzyme A biosynthetic process"/>
    <property type="evidence" value="ECO:0007669"/>
    <property type="project" value="UniProtKB-KW"/>
</dbReference>
<keyword evidence="1" id="KW-0173">Coenzyme A biosynthesis</keyword>
<dbReference type="PANTHER" id="PTHR14359:SF6">
    <property type="entry name" value="PHOSPHOPANTOTHENOYLCYSTEINE DECARBOXYLASE"/>
    <property type="match status" value="1"/>
</dbReference>
<dbReference type="GO" id="GO:0071513">
    <property type="term" value="C:phosphopantothenoylcysteine decarboxylase complex"/>
    <property type="evidence" value="ECO:0007669"/>
    <property type="project" value="TreeGrafter"/>
</dbReference>